<dbReference type="KEGG" id="vde:111253495"/>
<protein>
    <recommendedName>
        <fullName evidence="4">Stathmin</fullName>
    </recommendedName>
</protein>
<keyword evidence="3" id="KW-1185">Reference proteome</keyword>
<dbReference type="RefSeq" id="XP_022668695.1">
    <property type="nucleotide sequence ID" value="XM_022812960.1"/>
</dbReference>
<evidence type="ECO:0000256" key="1">
    <source>
        <dbReference type="SAM" id="MobiDB-lite"/>
    </source>
</evidence>
<dbReference type="RefSeq" id="XP_022668697.1">
    <property type="nucleotide sequence ID" value="XM_022812962.1"/>
</dbReference>
<dbReference type="RefSeq" id="XP_022668698.1">
    <property type="nucleotide sequence ID" value="XM_022812963.1"/>
</dbReference>
<dbReference type="RefSeq" id="XP_022668692.1">
    <property type="nucleotide sequence ID" value="XM_022812957.1"/>
</dbReference>
<dbReference type="EnsemblMetazoa" id="XM_022812959">
    <property type="protein sequence ID" value="XP_022668694"/>
    <property type="gene ID" value="LOC111253495"/>
</dbReference>
<dbReference type="OrthoDB" id="6515008at2759"/>
<dbReference type="OMA" id="MASNKEY"/>
<dbReference type="AlphaFoldDB" id="A0A7M7KLW2"/>
<proteinExistence type="predicted"/>
<evidence type="ECO:0008006" key="4">
    <source>
        <dbReference type="Google" id="ProtNLM"/>
    </source>
</evidence>
<dbReference type="EnsemblMetazoa" id="XM_022812962">
    <property type="protein sequence ID" value="XP_022668697"/>
    <property type="gene ID" value="LOC111253495"/>
</dbReference>
<dbReference type="EnsemblMetazoa" id="XM_022812960">
    <property type="protein sequence ID" value="XP_022668695"/>
    <property type="gene ID" value="LOC111253495"/>
</dbReference>
<organism evidence="2 3">
    <name type="scientific">Varroa destructor</name>
    <name type="common">Honeybee mite</name>
    <dbReference type="NCBI Taxonomy" id="109461"/>
    <lineage>
        <taxon>Eukaryota</taxon>
        <taxon>Metazoa</taxon>
        <taxon>Ecdysozoa</taxon>
        <taxon>Arthropoda</taxon>
        <taxon>Chelicerata</taxon>
        <taxon>Arachnida</taxon>
        <taxon>Acari</taxon>
        <taxon>Parasitiformes</taxon>
        <taxon>Mesostigmata</taxon>
        <taxon>Gamasina</taxon>
        <taxon>Dermanyssoidea</taxon>
        <taxon>Varroidae</taxon>
        <taxon>Varroa</taxon>
    </lineage>
</organism>
<sequence length="120" mass="13368">MHSMGCGNSKSVTPVETTTANSTVPQTSPVAFEIGLEDVSTPGESDGKDLKKPPRRLERLVNESGPIITSEDVEEKLRRAEERRQEIIEERVKNSRLLAEKMKARVTTTTDETDPFPDRS</sequence>
<dbReference type="RefSeq" id="XP_022668694.1">
    <property type="nucleotide sequence ID" value="XM_022812959.1"/>
</dbReference>
<dbReference type="InParanoid" id="A0A7M7KLW2"/>
<dbReference type="Proteomes" id="UP000594260">
    <property type="component" value="Unplaced"/>
</dbReference>
<evidence type="ECO:0000313" key="3">
    <source>
        <dbReference type="Proteomes" id="UP000594260"/>
    </source>
</evidence>
<dbReference type="GeneID" id="111253495"/>
<dbReference type="EnsemblMetazoa" id="XM_022812963">
    <property type="protein sequence ID" value="XP_022668698"/>
    <property type="gene ID" value="LOC111253495"/>
</dbReference>
<feature type="compositionally biased region" description="Basic and acidic residues" evidence="1">
    <location>
        <begin position="45"/>
        <end position="61"/>
    </location>
</feature>
<reference evidence="2" key="1">
    <citation type="submission" date="2021-01" db="UniProtKB">
        <authorList>
            <consortium name="EnsemblMetazoa"/>
        </authorList>
    </citation>
    <scope>IDENTIFICATION</scope>
</reference>
<dbReference type="EnsemblMetazoa" id="XM_022812957">
    <property type="protein sequence ID" value="XP_022668692"/>
    <property type="gene ID" value="LOC111253495"/>
</dbReference>
<dbReference type="RefSeq" id="XP_022668696.1">
    <property type="nucleotide sequence ID" value="XM_022812961.1"/>
</dbReference>
<accession>A0A7M7KLW2</accession>
<name>A0A7M7KLW2_VARDE</name>
<dbReference type="EnsemblMetazoa" id="XM_022812961">
    <property type="protein sequence ID" value="XP_022668696"/>
    <property type="gene ID" value="LOC111253495"/>
</dbReference>
<feature type="region of interest" description="Disordered" evidence="1">
    <location>
        <begin position="1"/>
        <end position="64"/>
    </location>
</feature>
<feature type="compositionally biased region" description="Polar residues" evidence="1">
    <location>
        <begin position="1"/>
        <end position="29"/>
    </location>
</feature>
<evidence type="ECO:0000313" key="2">
    <source>
        <dbReference type="EnsemblMetazoa" id="XP_022668695"/>
    </source>
</evidence>